<feature type="region of interest" description="Disordered" evidence="1">
    <location>
        <begin position="1"/>
        <end position="47"/>
    </location>
</feature>
<dbReference type="AlphaFoldDB" id="A0A1G6GR37"/>
<evidence type="ECO:0000313" key="2">
    <source>
        <dbReference type="EMBL" id="SDB84359.1"/>
    </source>
</evidence>
<organism evidence="2 3">
    <name type="scientific">Microbacterium enclense</name>
    <dbReference type="NCBI Taxonomy" id="993073"/>
    <lineage>
        <taxon>Bacteria</taxon>
        <taxon>Bacillati</taxon>
        <taxon>Actinomycetota</taxon>
        <taxon>Actinomycetes</taxon>
        <taxon>Micrococcales</taxon>
        <taxon>Microbacteriaceae</taxon>
        <taxon>Microbacterium</taxon>
    </lineage>
</organism>
<dbReference type="EMBL" id="FMYG01000001">
    <property type="protein sequence ID" value="SDB84359.1"/>
    <property type="molecule type" value="Genomic_DNA"/>
</dbReference>
<proteinExistence type="predicted"/>
<protein>
    <submittedName>
        <fullName evidence="2">Uncharacterized protein</fullName>
    </submittedName>
</protein>
<evidence type="ECO:0000256" key="1">
    <source>
        <dbReference type="SAM" id="MobiDB-lite"/>
    </source>
</evidence>
<evidence type="ECO:0000313" key="3">
    <source>
        <dbReference type="Proteomes" id="UP000183203"/>
    </source>
</evidence>
<gene>
    <name evidence="2" type="ORF">SAMN05216418_0565</name>
</gene>
<reference evidence="2 3" key="1">
    <citation type="submission" date="2016-09" db="EMBL/GenBank/DDBJ databases">
        <authorList>
            <person name="Capua I."/>
            <person name="De Benedictis P."/>
            <person name="Joannis T."/>
            <person name="Lombin L.H."/>
            <person name="Cattoli G."/>
        </authorList>
    </citation>
    <scope>NUCLEOTIDE SEQUENCE [LARGE SCALE GENOMIC DNA]</scope>
    <source>
        <strain evidence="2 3">NIO-1002</strain>
    </source>
</reference>
<sequence>MPNGPTPAAPGRPLRSSMGRDASGLSMVGCATPGTPRGWSKGPVERF</sequence>
<dbReference type="Proteomes" id="UP000183203">
    <property type="component" value="Unassembled WGS sequence"/>
</dbReference>
<accession>A0A1G6GR37</accession>
<feature type="compositionally biased region" description="Pro residues" evidence="1">
    <location>
        <begin position="1"/>
        <end position="10"/>
    </location>
</feature>
<name>A0A1G6GR37_9MICO</name>